<evidence type="ECO:0000256" key="1">
    <source>
        <dbReference type="ARBA" id="ARBA00004496"/>
    </source>
</evidence>
<dbReference type="InterPro" id="IPR041715">
    <property type="entry name" value="HisRS-like_core"/>
</dbReference>
<dbReference type="HAMAP" id="MF_00125">
    <property type="entry name" value="HisZ"/>
    <property type="match status" value="1"/>
</dbReference>
<dbReference type="RefSeq" id="WP_066101513.1">
    <property type="nucleotide sequence ID" value="NZ_CP016027.1"/>
</dbReference>
<reference evidence="11 12" key="1">
    <citation type="submission" date="2016-06" db="EMBL/GenBank/DDBJ databases">
        <title>Insight into the functional genes involving in sulfur oxidation in Pearl River water.</title>
        <authorList>
            <person name="Luo J."/>
            <person name="Tan X."/>
            <person name="Lin W."/>
        </authorList>
    </citation>
    <scope>NUCLEOTIDE SEQUENCE [LARGE SCALE GENOMIC DNA]</scope>
    <source>
        <strain evidence="11 12">LS2</strain>
    </source>
</reference>
<keyword evidence="6 8" id="KW-0963">Cytoplasm</keyword>
<feature type="domain" description="Class II Histidinyl-tRNA synthetase (HisRS)-like catalytic core" evidence="10">
    <location>
        <begin position="13"/>
        <end position="326"/>
    </location>
</feature>
<evidence type="ECO:0000259" key="10">
    <source>
        <dbReference type="Pfam" id="PF13393"/>
    </source>
</evidence>
<comment type="subunit">
    <text evidence="4 8">Heteromultimer composed of HisG and HisZ subunits.</text>
</comment>
<dbReference type="KEGG" id="haz:A9404_11030"/>
<keyword evidence="8" id="KW-0028">Amino-acid biosynthesis</keyword>
<dbReference type="GO" id="GO:0004821">
    <property type="term" value="F:histidine-tRNA ligase activity"/>
    <property type="evidence" value="ECO:0007669"/>
    <property type="project" value="TreeGrafter"/>
</dbReference>
<evidence type="ECO:0000256" key="7">
    <source>
        <dbReference type="ARBA" id="ARBA00025246"/>
    </source>
</evidence>
<dbReference type="Proteomes" id="UP000078596">
    <property type="component" value="Chromosome"/>
</dbReference>
<keyword evidence="8" id="KW-0368">Histidine biosynthesis</keyword>
<evidence type="ECO:0000313" key="12">
    <source>
        <dbReference type="Proteomes" id="UP000078596"/>
    </source>
</evidence>
<comment type="function">
    <text evidence="7 8">Required for the first step of histidine biosynthesis. May allow the feedback regulation of ATP phosphoribosyltransferase activity by histidine.</text>
</comment>
<dbReference type="AlphaFoldDB" id="A0A191ZIZ2"/>
<evidence type="ECO:0000256" key="3">
    <source>
        <dbReference type="ARBA" id="ARBA00005539"/>
    </source>
</evidence>
<dbReference type="GO" id="GO:0006427">
    <property type="term" value="P:histidyl-tRNA aminoacylation"/>
    <property type="evidence" value="ECO:0007669"/>
    <property type="project" value="TreeGrafter"/>
</dbReference>
<organism evidence="11 12">
    <name type="scientific">Halothiobacillus diazotrophicus</name>
    <dbReference type="NCBI Taxonomy" id="1860122"/>
    <lineage>
        <taxon>Bacteria</taxon>
        <taxon>Pseudomonadati</taxon>
        <taxon>Pseudomonadota</taxon>
        <taxon>Gammaproteobacteria</taxon>
        <taxon>Chromatiales</taxon>
        <taxon>Halothiobacillaceae</taxon>
        <taxon>Halothiobacillus</taxon>
    </lineage>
</organism>
<evidence type="ECO:0000256" key="6">
    <source>
        <dbReference type="ARBA" id="ARBA00022490"/>
    </source>
</evidence>
<dbReference type="UniPathway" id="UPA00031">
    <property type="reaction ID" value="UER00006"/>
</dbReference>
<dbReference type="EMBL" id="CP016027">
    <property type="protein sequence ID" value="ANJ67840.1"/>
    <property type="molecule type" value="Genomic_DNA"/>
</dbReference>
<dbReference type="NCBIfam" id="TIGR00443">
    <property type="entry name" value="hisZ_biosyn_reg"/>
    <property type="match status" value="1"/>
</dbReference>
<proteinExistence type="inferred from homology"/>
<evidence type="ECO:0000256" key="4">
    <source>
        <dbReference type="ARBA" id="ARBA00011496"/>
    </source>
</evidence>
<dbReference type="CDD" id="cd00773">
    <property type="entry name" value="HisRS-like_core"/>
    <property type="match status" value="1"/>
</dbReference>
<dbReference type="PANTHER" id="PTHR43707:SF1">
    <property type="entry name" value="HISTIDINE--TRNA LIGASE, MITOCHONDRIAL-RELATED"/>
    <property type="match status" value="1"/>
</dbReference>
<dbReference type="Gene3D" id="3.30.930.10">
    <property type="entry name" value="Bira Bifunctional Protein, Domain 2"/>
    <property type="match status" value="1"/>
</dbReference>
<dbReference type="GO" id="GO:0016757">
    <property type="term" value="F:glycosyltransferase activity"/>
    <property type="evidence" value="ECO:0007669"/>
    <property type="project" value="UniProtKB-KW"/>
</dbReference>
<comment type="miscellaneous">
    <text evidence="8">This function is generally fulfilled by the C-terminal part of HisG, which is missing in some bacteria such as this one.</text>
</comment>
<comment type="pathway">
    <text evidence="2 8">Amino-acid biosynthesis; L-histidine biosynthesis; L-histidine from 5-phospho-alpha-D-ribose 1-diphosphate: step 1/9.</text>
</comment>
<feature type="binding site" evidence="9">
    <location>
        <position position="131"/>
    </location>
    <ligand>
        <name>L-histidine</name>
        <dbReference type="ChEBI" id="CHEBI:57595"/>
    </ligand>
</feature>
<name>A0A191ZIZ2_9GAMM</name>
<gene>
    <name evidence="8" type="primary">hisZ</name>
    <name evidence="11" type="ORF">A9404_11030</name>
</gene>
<dbReference type="InterPro" id="IPR004516">
    <property type="entry name" value="HisRS/HisZ"/>
</dbReference>
<dbReference type="InterPro" id="IPR004517">
    <property type="entry name" value="HisZ"/>
</dbReference>
<sequence>MSHKTSRWALPAGIDELLPDQTRRIERLRAVLLRRFEVAGYDLVVPPLVEFVDSLLVGAGEALTLDTLKMTDGLTGRQLGLRADMTPQIARIDAHSMKTEAERRLCYIGTVVRARPDGFGGSRTPMQLGAELYGVAEVEGDLEIITLMLDLLQTAGVDALVLDLGHVDLFGELAAAAGLSEHAEDAVRDALQRKAATEMDGLLADLDLATEYRQGLLALCDLHGAWAETLAEAEARLRPVLNEAMKQALARLRMIAELIERRFPVVTVLIDLSELHGYHYQTGLVFAAYVEGLGREIARGGRYDDIGEAFGRARPATGFSTDVRDLLRFFTADAPAPVAIYAPARYDDEALMREVARLRAEGRRVVMTNRPPEGAAARLVPGTEATQNLWQLVGDTNHG</sequence>
<evidence type="ECO:0000313" key="11">
    <source>
        <dbReference type="EMBL" id="ANJ67840.1"/>
    </source>
</evidence>
<evidence type="ECO:0000256" key="5">
    <source>
        <dbReference type="ARBA" id="ARBA00020397"/>
    </source>
</evidence>
<dbReference type="OrthoDB" id="9769617at2"/>
<feature type="binding site" evidence="9">
    <location>
        <position position="127"/>
    </location>
    <ligand>
        <name>L-histidine</name>
        <dbReference type="ChEBI" id="CHEBI:57595"/>
    </ligand>
</feature>
<dbReference type="GO" id="GO:0000105">
    <property type="term" value="P:L-histidine biosynthetic process"/>
    <property type="evidence" value="ECO:0007669"/>
    <property type="project" value="UniProtKB-UniRule"/>
</dbReference>
<dbReference type="GO" id="GO:0005737">
    <property type="term" value="C:cytoplasm"/>
    <property type="evidence" value="ECO:0007669"/>
    <property type="project" value="UniProtKB-SubCell"/>
</dbReference>
<comment type="subcellular location">
    <subcellularLocation>
        <location evidence="1 8">Cytoplasm</location>
    </subcellularLocation>
</comment>
<feature type="binding site" evidence="9">
    <location>
        <begin position="84"/>
        <end position="86"/>
    </location>
    <ligand>
        <name>L-histidine</name>
        <dbReference type="ChEBI" id="CHEBI:57595"/>
    </ligand>
</feature>
<evidence type="ECO:0000256" key="8">
    <source>
        <dbReference type="HAMAP-Rule" id="MF_00125"/>
    </source>
</evidence>
<keyword evidence="11" id="KW-0808">Transferase</keyword>
<dbReference type="PANTHER" id="PTHR43707">
    <property type="entry name" value="HISTIDYL-TRNA SYNTHETASE"/>
    <property type="match status" value="1"/>
</dbReference>
<accession>A0A191ZIZ2</accession>
<feature type="binding site" evidence="9">
    <location>
        <position position="113"/>
    </location>
    <ligand>
        <name>L-histidine</name>
        <dbReference type="ChEBI" id="CHEBI:57595"/>
    </ligand>
</feature>
<keyword evidence="11" id="KW-0328">Glycosyltransferase</keyword>
<evidence type="ECO:0000256" key="9">
    <source>
        <dbReference type="PIRSR" id="PIRSR001549-1"/>
    </source>
</evidence>
<dbReference type="SUPFAM" id="SSF55681">
    <property type="entry name" value="Class II aaRS and biotin synthetases"/>
    <property type="match status" value="1"/>
</dbReference>
<dbReference type="NCBIfam" id="NF008935">
    <property type="entry name" value="PRK12292.1-1"/>
    <property type="match status" value="1"/>
</dbReference>
<dbReference type="STRING" id="1860122.A9404_11030"/>
<dbReference type="NCBIfam" id="NF009086">
    <property type="entry name" value="PRK12421.1"/>
    <property type="match status" value="1"/>
</dbReference>
<keyword evidence="12" id="KW-1185">Reference proteome</keyword>
<dbReference type="InterPro" id="IPR045864">
    <property type="entry name" value="aa-tRNA-synth_II/BPL/LPL"/>
</dbReference>
<protein>
    <recommendedName>
        <fullName evidence="5 8">ATP phosphoribosyltransferase regulatory subunit</fullName>
    </recommendedName>
</protein>
<dbReference type="Pfam" id="PF13393">
    <property type="entry name" value="tRNA-synt_His"/>
    <property type="match status" value="1"/>
</dbReference>
<dbReference type="PIRSF" id="PIRSF001549">
    <property type="entry name" value="His-tRNA_synth"/>
    <property type="match status" value="1"/>
</dbReference>
<evidence type="ECO:0000256" key="2">
    <source>
        <dbReference type="ARBA" id="ARBA00004667"/>
    </source>
</evidence>
<comment type="similarity">
    <text evidence="3 8">Belongs to the class-II aminoacyl-tRNA synthetase family. HisZ subfamily.</text>
</comment>